<feature type="compositionally biased region" description="Basic and acidic residues" evidence="2">
    <location>
        <begin position="64"/>
        <end position="73"/>
    </location>
</feature>
<keyword evidence="5" id="KW-1185">Reference proteome</keyword>
<dbReference type="PROSITE" id="PS00028">
    <property type="entry name" value="ZINC_FINGER_C2H2_1"/>
    <property type="match status" value="1"/>
</dbReference>
<feature type="compositionally biased region" description="Basic residues" evidence="2">
    <location>
        <begin position="80"/>
        <end position="92"/>
    </location>
</feature>
<dbReference type="PROSITE" id="PS50157">
    <property type="entry name" value="ZINC_FINGER_C2H2_2"/>
    <property type="match status" value="1"/>
</dbReference>
<dbReference type="GO" id="GO:0008270">
    <property type="term" value="F:zinc ion binding"/>
    <property type="evidence" value="ECO:0007669"/>
    <property type="project" value="UniProtKB-KW"/>
</dbReference>
<feature type="domain" description="C2H2-type" evidence="3">
    <location>
        <begin position="40"/>
        <end position="70"/>
    </location>
</feature>
<dbReference type="InterPro" id="IPR036236">
    <property type="entry name" value="Znf_C2H2_sf"/>
</dbReference>
<sequence length="92" mass="10986">MTSHPGSSVGPAKVVPTPIKERFGNFWDHWDTHNPHRQRFNCDWPGCTRHFTRERDQKRHIKKDHLYEQDQLKRGTTGSQKRKGLPRKTRAW</sequence>
<keyword evidence="1" id="KW-0863">Zinc-finger</keyword>
<accession>A0A2G8S789</accession>
<dbReference type="Gene3D" id="3.30.160.60">
    <property type="entry name" value="Classic Zinc Finger"/>
    <property type="match status" value="1"/>
</dbReference>
<gene>
    <name evidence="4" type="ORF">GSI_08289</name>
</gene>
<evidence type="ECO:0000256" key="2">
    <source>
        <dbReference type="SAM" id="MobiDB-lite"/>
    </source>
</evidence>
<evidence type="ECO:0000259" key="3">
    <source>
        <dbReference type="PROSITE" id="PS50157"/>
    </source>
</evidence>
<comment type="caution">
    <text evidence="4">The sequence shown here is derived from an EMBL/GenBank/DDBJ whole genome shotgun (WGS) entry which is preliminary data.</text>
</comment>
<evidence type="ECO:0000313" key="4">
    <source>
        <dbReference type="EMBL" id="PIL29652.1"/>
    </source>
</evidence>
<protein>
    <submittedName>
        <fullName evidence="4">Transcription factor</fullName>
    </submittedName>
</protein>
<dbReference type="SUPFAM" id="SSF57667">
    <property type="entry name" value="beta-beta-alpha zinc fingers"/>
    <property type="match status" value="1"/>
</dbReference>
<evidence type="ECO:0000256" key="1">
    <source>
        <dbReference type="PROSITE-ProRule" id="PRU00042"/>
    </source>
</evidence>
<keyword evidence="1" id="KW-0862">Zinc</keyword>
<name>A0A2G8S789_9APHY</name>
<dbReference type="InterPro" id="IPR013087">
    <property type="entry name" value="Znf_C2H2_type"/>
</dbReference>
<dbReference type="OrthoDB" id="3533395at2759"/>
<keyword evidence="1" id="KW-0479">Metal-binding</keyword>
<proteinExistence type="predicted"/>
<dbReference type="AlphaFoldDB" id="A0A2G8S789"/>
<reference evidence="4 5" key="1">
    <citation type="journal article" date="2015" name="Sci. Rep.">
        <title>Chromosome-level genome map provides insights into diverse defense mechanisms in the medicinal fungus Ganoderma sinense.</title>
        <authorList>
            <person name="Zhu Y."/>
            <person name="Xu J."/>
            <person name="Sun C."/>
            <person name="Zhou S."/>
            <person name="Xu H."/>
            <person name="Nelson D.R."/>
            <person name="Qian J."/>
            <person name="Song J."/>
            <person name="Luo H."/>
            <person name="Xiang L."/>
            <person name="Li Y."/>
            <person name="Xu Z."/>
            <person name="Ji A."/>
            <person name="Wang L."/>
            <person name="Lu S."/>
            <person name="Hayward A."/>
            <person name="Sun W."/>
            <person name="Li X."/>
            <person name="Schwartz D.C."/>
            <person name="Wang Y."/>
            <person name="Chen S."/>
        </authorList>
    </citation>
    <scope>NUCLEOTIDE SEQUENCE [LARGE SCALE GENOMIC DNA]</scope>
    <source>
        <strain evidence="4 5">ZZ0214-1</strain>
    </source>
</reference>
<feature type="region of interest" description="Disordered" evidence="2">
    <location>
        <begin position="55"/>
        <end position="92"/>
    </location>
</feature>
<organism evidence="4 5">
    <name type="scientific">Ganoderma sinense ZZ0214-1</name>
    <dbReference type="NCBI Taxonomy" id="1077348"/>
    <lineage>
        <taxon>Eukaryota</taxon>
        <taxon>Fungi</taxon>
        <taxon>Dikarya</taxon>
        <taxon>Basidiomycota</taxon>
        <taxon>Agaricomycotina</taxon>
        <taxon>Agaricomycetes</taxon>
        <taxon>Polyporales</taxon>
        <taxon>Polyporaceae</taxon>
        <taxon>Ganoderma</taxon>
    </lineage>
</organism>
<evidence type="ECO:0000313" key="5">
    <source>
        <dbReference type="Proteomes" id="UP000230002"/>
    </source>
</evidence>
<dbReference type="EMBL" id="AYKW01000020">
    <property type="protein sequence ID" value="PIL29652.1"/>
    <property type="molecule type" value="Genomic_DNA"/>
</dbReference>
<dbReference type="Proteomes" id="UP000230002">
    <property type="component" value="Unassembled WGS sequence"/>
</dbReference>